<protein>
    <recommendedName>
        <fullName evidence="4">Acid phosphatase</fullName>
    </recommendedName>
</protein>
<evidence type="ECO:0008006" key="4">
    <source>
        <dbReference type="Google" id="ProtNLM"/>
    </source>
</evidence>
<organism evidence="2 3">
    <name type="scientific">Pisolithus microcarpus 441</name>
    <dbReference type="NCBI Taxonomy" id="765257"/>
    <lineage>
        <taxon>Eukaryota</taxon>
        <taxon>Fungi</taxon>
        <taxon>Dikarya</taxon>
        <taxon>Basidiomycota</taxon>
        <taxon>Agaricomycotina</taxon>
        <taxon>Agaricomycetes</taxon>
        <taxon>Agaricomycetidae</taxon>
        <taxon>Boletales</taxon>
        <taxon>Sclerodermatineae</taxon>
        <taxon>Pisolithaceae</taxon>
        <taxon>Pisolithus</taxon>
    </lineage>
</organism>
<dbReference type="HOGENOM" id="CLU_023111_2_1_1"/>
<dbReference type="PANTHER" id="PTHR11567">
    <property type="entry name" value="ACID PHOSPHATASE-RELATED"/>
    <property type="match status" value="1"/>
</dbReference>
<dbReference type="InterPro" id="IPR029033">
    <property type="entry name" value="His_PPase_superfam"/>
</dbReference>
<keyword evidence="1" id="KW-0812">Transmembrane</keyword>
<keyword evidence="1" id="KW-0472">Membrane</keyword>
<evidence type="ECO:0000256" key="1">
    <source>
        <dbReference type="SAM" id="Phobius"/>
    </source>
</evidence>
<evidence type="ECO:0000313" key="2">
    <source>
        <dbReference type="EMBL" id="KIK25861.1"/>
    </source>
</evidence>
<evidence type="ECO:0000313" key="3">
    <source>
        <dbReference type="Proteomes" id="UP000054018"/>
    </source>
</evidence>
<dbReference type="Proteomes" id="UP000054018">
    <property type="component" value="Unassembled WGS sequence"/>
</dbReference>
<dbReference type="EMBL" id="KN833705">
    <property type="protein sequence ID" value="KIK25861.1"/>
    <property type="molecule type" value="Genomic_DNA"/>
</dbReference>
<dbReference type="GO" id="GO:0016791">
    <property type="term" value="F:phosphatase activity"/>
    <property type="evidence" value="ECO:0007669"/>
    <property type="project" value="TreeGrafter"/>
</dbReference>
<dbReference type="OrthoDB" id="258392at2759"/>
<proteinExistence type="predicted"/>
<feature type="transmembrane region" description="Helical" evidence="1">
    <location>
        <begin position="384"/>
        <end position="404"/>
    </location>
</feature>
<keyword evidence="1" id="KW-1133">Transmembrane helix</keyword>
<dbReference type="PANTHER" id="PTHR11567:SF142">
    <property type="entry name" value="PHOSPHOGLYCERATE MUTASE-LIKE PROTEIN"/>
    <property type="match status" value="1"/>
</dbReference>
<dbReference type="STRING" id="765257.A0A0C9Z967"/>
<accession>A0A0C9Z967</accession>
<name>A0A0C9Z967_9AGAM</name>
<dbReference type="Gene3D" id="3.40.50.1240">
    <property type="entry name" value="Phosphoglycerate mutase-like"/>
    <property type="match status" value="1"/>
</dbReference>
<reference evidence="2 3" key="1">
    <citation type="submission" date="2014-04" db="EMBL/GenBank/DDBJ databases">
        <authorList>
            <consortium name="DOE Joint Genome Institute"/>
            <person name="Kuo A."/>
            <person name="Kohler A."/>
            <person name="Costa M.D."/>
            <person name="Nagy L.G."/>
            <person name="Floudas D."/>
            <person name="Copeland A."/>
            <person name="Barry K.W."/>
            <person name="Cichocki N."/>
            <person name="Veneault-Fourrey C."/>
            <person name="LaButti K."/>
            <person name="Lindquist E.A."/>
            <person name="Lipzen A."/>
            <person name="Lundell T."/>
            <person name="Morin E."/>
            <person name="Murat C."/>
            <person name="Sun H."/>
            <person name="Tunlid A."/>
            <person name="Henrissat B."/>
            <person name="Grigoriev I.V."/>
            <person name="Hibbett D.S."/>
            <person name="Martin F."/>
            <person name="Nordberg H.P."/>
            <person name="Cantor M.N."/>
            <person name="Hua S.X."/>
        </authorList>
    </citation>
    <scope>NUCLEOTIDE SEQUENCE [LARGE SCALE GENOMIC DNA]</scope>
    <source>
        <strain evidence="2 3">441</strain>
    </source>
</reference>
<dbReference type="AlphaFoldDB" id="A0A0C9Z967"/>
<dbReference type="SUPFAM" id="SSF53254">
    <property type="entry name" value="Phosphoglycerate mutase-like"/>
    <property type="match status" value="1"/>
</dbReference>
<dbReference type="InterPro" id="IPR050645">
    <property type="entry name" value="Histidine_acid_phosphatase"/>
</dbReference>
<reference evidence="3" key="2">
    <citation type="submission" date="2015-01" db="EMBL/GenBank/DDBJ databases">
        <title>Evolutionary Origins and Diversification of the Mycorrhizal Mutualists.</title>
        <authorList>
            <consortium name="DOE Joint Genome Institute"/>
            <consortium name="Mycorrhizal Genomics Consortium"/>
            <person name="Kohler A."/>
            <person name="Kuo A."/>
            <person name="Nagy L.G."/>
            <person name="Floudas D."/>
            <person name="Copeland A."/>
            <person name="Barry K.W."/>
            <person name="Cichocki N."/>
            <person name="Veneault-Fourrey C."/>
            <person name="LaButti K."/>
            <person name="Lindquist E.A."/>
            <person name="Lipzen A."/>
            <person name="Lundell T."/>
            <person name="Morin E."/>
            <person name="Murat C."/>
            <person name="Riley R."/>
            <person name="Ohm R."/>
            <person name="Sun H."/>
            <person name="Tunlid A."/>
            <person name="Henrissat B."/>
            <person name="Grigoriev I.V."/>
            <person name="Hibbett D.S."/>
            <person name="Martin F."/>
        </authorList>
    </citation>
    <scope>NUCLEOTIDE SEQUENCE [LARGE SCALE GENOMIC DNA]</scope>
    <source>
        <strain evidence="3">441</strain>
    </source>
</reference>
<keyword evidence="3" id="KW-1185">Reference proteome</keyword>
<gene>
    <name evidence="2" type="ORF">PISMIDRAFT_676802</name>
</gene>
<sequence length="432" mass="47911">MSKVLGVLVIARNGDREEFYQDPKTYEPSSTRSTPLGAAESHLLGSYLRSLYLSPSSSSQISGIKHGVVDTRQVHFYAKAGGEGAAIFDSTMAMLQGLYPPNPNNKITLANETTIIAPLGGYQYIPIETVEPVNDRSLEPWTDCLAFQQHVANVYASPEFKAVTKSAQPFFRSIRDFVFGRPTTLENVVNIYDYINTQLVHNQTYAYRLPPTLIEQARNFANYHESAVFSANELGGIGNLAGRTILHSILDSLDRISFNGDPVKFLLIETSYQPFISLFHMLGLTKEYPELIAIPNFASALAFEIRRGPGPEIRDFLRIKFKNGSDEGFQTYHAFGHKADIPVTEFVYKLENYAITSQKQWNAACNLPYDAYATRDATSVSVTVQAALAAVFFLGVLALVKRVWKRRGAASRERISSHAQSVPSDVKCGTAL</sequence>